<accession>F0USC1</accession>
<gene>
    <name evidence="1" type="ORF">HCEG_08013</name>
</gene>
<dbReference type="SUPFAM" id="SSF56112">
    <property type="entry name" value="Protein kinase-like (PK-like)"/>
    <property type="match status" value="1"/>
</dbReference>
<dbReference type="Gene3D" id="1.10.510.10">
    <property type="entry name" value="Transferase(Phosphotransferase) domain 1"/>
    <property type="match status" value="1"/>
</dbReference>
<dbReference type="HOGENOM" id="CLU_2704268_0_0_1"/>
<dbReference type="EMBL" id="DS990642">
    <property type="protein sequence ID" value="EGC48798.1"/>
    <property type="molecule type" value="Genomic_DNA"/>
</dbReference>
<name>F0USC1_AJEC8</name>
<proteinExistence type="predicted"/>
<protein>
    <recommendedName>
        <fullName evidence="3">Protein kinase domain-containing protein</fullName>
    </recommendedName>
</protein>
<organism evidence="2">
    <name type="scientific">Ajellomyces capsulatus (strain H88)</name>
    <name type="common">Darling's disease fungus</name>
    <name type="synonym">Histoplasma capsulatum</name>
    <dbReference type="NCBI Taxonomy" id="544711"/>
    <lineage>
        <taxon>Eukaryota</taxon>
        <taxon>Fungi</taxon>
        <taxon>Dikarya</taxon>
        <taxon>Ascomycota</taxon>
        <taxon>Pezizomycotina</taxon>
        <taxon>Eurotiomycetes</taxon>
        <taxon>Eurotiomycetidae</taxon>
        <taxon>Onygenales</taxon>
        <taxon>Ajellomycetaceae</taxon>
        <taxon>Histoplasma</taxon>
    </lineage>
</organism>
<dbReference type="AlphaFoldDB" id="F0USC1"/>
<evidence type="ECO:0008006" key="3">
    <source>
        <dbReference type="Google" id="ProtNLM"/>
    </source>
</evidence>
<dbReference type="Proteomes" id="UP000008142">
    <property type="component" value="Unassembled WGS sequence"/>
</dbReference>
<dbReference type="OMA" id="AHFFDEG"/>
<evidence type="ECO:0000313" key="1">
    <source>
        <dbReference type="EMBL" id="EGC48798.1"/>
    </source>
</evidence>
<evidence type="ECO:0000313" key="2">
    <source>
        <dbReference type="Proteomes" id="UP000008142"/>
    </source>
</evidence>
<dbReference type="OrthoDB" id="5979581at2759"/>
<dbReference type="InterPro" id="IPR011009">
    <property type="entry name" value="Kinase-like_dom_sf"/>
</dbReference>
<sequence length="73" mass="8540">MGTILVAHFFDEGKFLYDDLIPTRKRGDTVPSLGTGEREAFLSFIKQMLTELPEERKTARELMEHPFPQRLTW</sequence>
<reference evidence="2" key="1">
    <citation type="submission" date="2008-07" db="EMBL/GenBank/DDBJ databases">
        <title>Annotation of Ajellomyces capsulatus strain H88.</title>
        <authorList>
            <person name="Champion M."/>
            <person name="Cuomo C."/>
            <person name="Ma L.-J."/>
            <person name="Henn M.R."/>
            <person name="Sil A."/>
            <person name="Goldman B."/>
            <person name="Young S.K."/>
            <person name="Kodira C.D."/>
            <person name="Zeng Q."/>
            <person name="Koehrsen M."/>
            <person name="Alvarado L."/>
            <person name="Berlin A."/>
            <person name="Borenstein D."/>
            <person name="Chen Z."/>
            <person name="Engels R."/>
            <person name="Freedman E."/>
            <person name="Gellesch M."/>
            <person name="Goldberg J."/>
            <person name="Griggs A."/>
            <person name="Gujja S."/>
            <person name="Heiman D."/>
            <person name="Hepburn T."/>
            <person name="Howarth C."/>
            <person name="Jen D."/>
            <person name="Larson L."/>
            <person name="Lewis B."/>
            <person name="Mehta T."/>
            <person name="Park D."/>
            <person name="Pearson M."/>
            <person name="Roberts A."/>
            <person name="Saif S."/>
            <person name="Shea T."/>
            <person name="Shenoy N."/>
            <person name="Sisk P."/>
            <person name="Stolte C."/>
            <person name="Sykes S."/>
            <person name="Walk T."/>
            <person name="White J."/>
            <person name="Yandava C."/>
            <person name="Klein B."/>
            <person name="McEwen J.G."/>
            <person name="Puccia R."/>
            <person name="Goldman G.H."/>
            <person name="Felipe M.S."/>
            <person name="Nino-Vega G."/>
            <person name="San-Blas G."/>
            <person name="Taylor J."/>
            <person name="Mendoza L."/>
            <person name="Galagan J."/>
            <person name="Nusbaum C."/>
            <person name="Birren B."/>
        </authorList>
    </citation>
    <scope>NUCLEOTIDE SEQUENCE [LARGE SCALE GENOMIC DNA]</scope>
    <source>
        <strain evidence="2">H88</strain>
    </source>
</reference>